<dbReference type="RefSeq" id="WP_230668724.1">
    <property type="nucleotide sequence ID" value="NZ_JAJNAY010000001.1"/>
</dbReference>
<gene>
    <name evidence="1" type="ORF">LO744_08865</name>
</gene>
<evidence type="ECO:0000313" key="2">
    <source>
        <dbReference type="Proteomes" id="UP001108025"/>
    </source>
</evidence>
<sequence>MVNAKGKKIERLKSIQTRINNQRNNWNVKIYRDLRDSKIVKKASILSKDSFIIEKYEENSYLIKTSKKIKSIVVLNKNMPITGDCCIFANHEPNDFIIEIKEDLTIETEIFIYDYLQNDFGFRLEIINQEIKNIEYDPIL</sequence>
<accession>A0A9Q3V587</accession>
<dbReference type="Proteomes" id="UP001108025">
    <property type="component" value="Unassembled WGS sequence"/>
</dbReference>
<protein>
    <submittedName>
        <fullName evidence="1">Uncharacterized protein</fullName>
    </submittedName>
</protein>
<dbReference type="EMBL" id="JAJNAY010000001">
    <property type="protein sequence ID" value="MCD1116965.1"/>
    <property type="molecule type" value="Genomic_DNA"/>
</dbReference>
<evidence type="ECO:0000313" key="1">
    <source>
        <dbReference type="EMBL" id="MCD1116965.1"/>
    </source>
</evidence>
<organism evidence="1 2">
    <name type="scientific">Chryseobacterium turcicum</name>
    <dbReference type="NCBI Taxonomy" id="2898076"/>
    <lineage>
        <taxon>Bacteria</taxon>
        <taxon>Pseudomonadati</taxon>
        <taxon>Bacteroidota</taxon>
        <taxon>Flavobacteriia</taxon>
        <taxon>Flavobacteriales</taxon>
        <taxon>Weeksellaceae</taxon>
        <taxon>Chryseobacterium group</taxon>
        <taxon>Chryseobacterium</taxon>
    </lineage>
</organism>
<name>A0A9Q3V587_9FLAO</name>
<reference evidence="1" key="1">
    <citation type="submission" date="2021-11" db="EMBL/GenBank/DDBJ databases">
        <title>Description of novel Chryseobacterium species.</title>
        <authorList>
            <person name="Saticioglu I.B."/>
            <person name="Ay H."/>
            <person name="Altun S."/>
            <person name="Duman M."/>
        </authorList>
    </citation>
    <scope>NUCLEOTIDE SEQUENCE</scope>
    <source>
        <strain evidence="1">C-17</strain>
    </source>
</reference>
<comment type="caution">
    <text evidence="1">The sequence shown here is derived from an EMBL/GenBank/DDBJ whole genome shotgun (WGS) entry which is preliminary data.</text>
</comment>
<keyword evidence="2" id="KW-1185">Reference proteome</keyword>
<dbReference type="AlphaFoldDB" id="A0A9Q3V587"/>
<proteinExistence type="predicted"/>